<dbReference type="Gene3D" id="1.10.510.10">
    <property type="entry name" value="Transferase(Phosphotransferase) domain 1"/>
    <property type="match status" value="1"/>
</dbReference>
<keyword evidence="3" id="KW-1185">Reference proteome</keyword>
<accession>D7L910</accession>
<evidence type="ECO:0000259" key="1">
    <source>
        <dbReference type="Pfam" id="PF07734"/>
    </source>
</evidence>
<dbReference type="InterPro" id="IPR006527">
    <property type="entry name" value="F-box-assoc_dom_typ1"/>
</dbReference>
<dbReference type="EMBL" id="GL348715">
    <property type="protein sequence ID" value="EFH58945.1"/>
    <property type="molecule type" value="Genomic_DNA"/>
</dbReference>
<dbReference type="Pfam" id="PF07734">
    <property type="entry name" value="FBA_1"/>
    <property type="match status" value="1"/>
</dbReference>
<dbReference type="Proteomes" id="UP000008694">
    <property type="component" value="Unassembled WGS sequence"/>
</dbReference>
<name>D7L910_ARALL</name>
<dbReference type="HOGENOM" id="CLU_034692_1_2_1"/>
<dbReference type="InterPro" id="IPR017451">
    <property type="entry name" value="F-box-assoc_interact_dom"/>
</dbReference>
<organism evidence="3">
    <name type="scientific">Arabidopsis lyrata subsp. lyrata</name>
    <name type="common">Lyre-leaved rock-cress</name>
    <dbReference type="NCBI Taxonomy" id="81972"/>
    <lineage>
        <taxon>Eukaryota</taxon>
        <taxon>Viridiplantae</taxon>
        <taxon>Streptophyta</taxon>
        <taxon>Embryophyta</taxon>
        <taxon>Tracheophyta</taxon>
        <taxon>Spermatophyta</taxon>
        <taxon>Magnoliopsida</taxon>
        <taxon>eudicotyledons</taxon>
        <taxon>Gunneridae</taxon>
        <taxon>Pentapetalae</taxon>
        <taxon>rosids</taxon>
        <taxon>malvids</taxon>
        <taxon>Brassicales</taxon>
        <taxon>Brassicaceae</taxon>
        <taxon>Camelineae</taxon>
        <taxon>Arabidopsis</taxon>
    </lineage>
</organism>
<dbReference type="AlphaFoldDB" id="D7L910"/>
<dbReference type="PANTHER" id="PTHR31672:SF13">
    <property type="entry name" value="F-BOX PROTEIN CPR30-LIKE"/>
    <property type="match status" value="1"/>
</dbReference>
<reference evidence="3" key="1">
    <citation type="journal article" date="2011" name="Nat. Genet.">
        <title>The Arabidopsis lyrata genome sequence and the basis of rapid genome size change.</title>
        <authorList>
            <person name="Hu T.T."/>
            <person name="Pattyn P."/>
            <person name="Bakker E.G."/>
            <person name="Cao J."/>
            <person name="Cheng J.-F."/>
            <person name="Clark R.M."/>
            <person name="Fahlgren N."/>
            <person name="Fawcett J.A."/>
            <person name="Grimwood J."/>
            <person name="Gundlach H."/>
            <person name="Haberer G."/>
            <person name="Hollister J.D."/>
            <person name="Ossowski S."/>
            <person name="Ottilar R.P."/>
            <person name="Salamov A.A."/>
            <person name="Schneeberger K."/>
            <person name="Spannagl M."/>
            <person name="Wang X."/>
            <person name="Yang L."/>
            <person name="Nasrallah M.E."/>
            <person name="Bergelson J."/>
            <person name="Carrington J.C."/>
            <person name="Gaut B.S."/>
            <person name="Schmutz J."/>
            <person name="Mayer K.F.X."/>
            <person name="Van de Peer Y."/>
            <person name="Grigoriev I.V."/>
            <person name="Nordborg M."/>
            <person name="Weigel D."/>
            <person name="Guo Y.-L."/>
        </authorList>
    </citation>
    <scope>NUCLEOTIDE SEQUENCE [LARGE SCALE GENOMIC DNA]</scope>
    <source>
        <strain evidence="3">cv. MN47</strain>
    </source>
</reference>
<dbReference type="InterPro" id="IPR050796">
    <property type="entry name" value="SCF_F-box_component"/>
</dbReference>
<evidence type="ECO:0000313" key="3">
    <source>
        <dbReference type="Proteomes" id="UP000008694"/>
    </source>
</evidence>
<protein>
    <recommendedName>
        <fullName evidence="1">F-box associated beta-propeller type 1 domain-containing protein</fullName>
    </recommendedName>
</protein>
<dbReference type="SUPFAM" id="SSF56112">
    <property type="entry name" value="Protein kinase-like (PK-like)"/>
    <property type="match status" value="1"/>
</dbReference>
<sequence>MALESCQGGELFDQITRKGRFYSAQVVDALEYIHNMGLIHRDIKRKANASQPNHSASYLMQLLPVLKLMTNADDKACTFVGTAAYFPRSKLLSSNFRGLFSERQPPWSSTISVEITGAISLIDSRYSFEYQFDIDKVFHCDGLLLCTNVYHTRIVVWNPCTGQTRCIQPIDDCDYCALGSYQDHKSHGNSYKILSCNNGSLTKGYASQEFAIHEINSNDSNSWRIIDATRKCHVNHTDYGVSLKGNTYWFASDEEQEQLGVFLLSFDYTTERFRRQCLPYQCPIFETVSLSVIRDEKLSVLLQRESRSNIEIWLTNKIGETKVVSWSMLLLFTLDVPSEFYIWNGISFLVDEEKKVIVCCDKFMVTELDGKNLVYIIGEDNKVTQVDFGLVECWPFLFNYVPSMTQIHQGLLGGKRKRDE</sequence>
<dbReference type="eggNOG" id="KOG0592">
    <property type="taxonomic scope" value="Eukaryota"/>
</dbReference>
<gene>
    <name evidence="2" type="ORF">ARALYDRAFT_897247</name>
</gene>
<proteinExistence type="predicted"/>
<feature type="domain" description="F-box associated beta-propeller type 1" evidence="1">
    <location>
        <begin position="111"/>
        <end position="407"/>
    </location>
</feature>
<dbReference type="PANTHER" id="PTHR31672">
    <property type="entry name" value="BNACNNG10540D PROTEIN"/>
    <property type="match status" value="1"/>
</dbReference>
<dbReference type="NCBIfam" id="TIGR01640">
    <property type="entry name" value="F_box_assoc_1"/>
    <property type="match status" value="1"/>
</dbReference>
<dbReference type="Gramene" id="scaffold_301217.1">
    <property type="protein sequence ID" value="scaffold_301217.1"/>
    <property type="gene ID" value="scaffold_301217.1"/>
</dbReference>
<evidence type="ECO:0000313" key="2">
    <source>
        <dbReference type="EMBL" id="EFH58945.1"/>
    </source>
</evidence>
<dbReference type="InterPro" id="IPR011009">
    <property type="entry name" value="Kinase-like_dom_sf"/>
</dbReference>